<dbReference type="Pfam" id="PF02310">
    <property type="entry name" value="B12-binding"/>
    <property type="match status" value="1"/>
</dbReference>
<dbReference type="GO" id="GO:0051539">
    <property type="term" value="F:4 iron, 4 sulfur cluster binding"/>
    <property type="evidence" value="ECO:0007669"/>
    <property type="project" value="UniProtKB-KW"/>
</dbReference>
<dbReference type="InterPro" id="IPR058240">
    <property type="entry name" value="rSAM_sf"/>
</dbReference>
<dbReference type="SMART" id="SM00729">
    <property type="entry name" value="Elp3"/>
    <property type="match status" value="1"/>
</dbReference>
<dbReference type="SUPFAM" id="SSF102114">
    <property type="entry name" value="Radical SAM enzymes"/>
    <property type="match status" value="1"/>
</dbReference>
<dbReference type="Proteomes" id="UP000178347">
    <property type="component" value="Unassembled WGS sequence"/>
</dbReference>
<keyword evidence="5" id="KW-0411">Iron-sulfur</keyword>
<reference evidence="8 9" key="1">
    <citation type="journal article" date="2016" name="Nat. Commun.">
        <title>Thousands of microbial genomes shed light on interconnected biogeochemical processes in an aquifer system.</title>
        <authorList>
            <person name="Anantharaman K."/>
            <person name="Brown C.T."/>
            <person name="Hug L.A."/>
            <person name="Sharon I."/>
            <person name="Castelle C.J."/>
            <person name="Probst A.J."/>
            <person name="Thomas B.C."/>
            <person name="Singh A."/>
            <person name="Wilkins M.J."/>
            <person name="Karaoz U."/>
            <person name="Brodie E.L."/>
            <person name="Williams K.H."/>
            <person name="Hubbard S.S."/>
            <person name="Banfield J.F."/>
        </authorList>
    </citation>
    <scope>NUCLEOTIDE SEQUENCE [LARGE SCALE GENOMIC DNA]</scope>
</reference>
<dbReference type="SFLD" id="SFLDG01123">
    <property type="entry name" value="methyltransferase_(Class_B)"/>
    <property type="match status" value="1"/>
</dbReference>
<sequence>MASCKFLFIYPDINEFSHAYDGNNGCYYYGIAQLSSVLKRVGVETGLLHYTLRPAKEKFLNDIDNFTPDIIGFSSTTMMIADVYEWVRWIRESGRHSPLVLGGSHATLDYKRVAADGLFDVIFIGESEESIVEYCQHYRERPTNILGTVVKGDNDYIFNPARVLEQNLDRYPFPDWTLFDYESLYDMKTHKRGILMAARGCPYRCSFCSNDRYADLYRNKGKILRIKTVDYVIREAKAMKIQYPAINYFQFVEDTVGFDRIWLKEFSERWPREVGMDFYANLNVNVCNDDTIKLLALAGCRRLQIGVETGNESRRKEILKKPVLNKTIEAVVKECHKHDIDVNSLNMIGLPFESEENILETIHFNARLKPKLLQCTIFYPFPHTSLYDYCVEHKLISESNLSRTDYFRESILENPKISQEALYFFRDNFKTLIKIYRYVNIDWLIRLVGYKRAGKIIRLFRTRSELKKWLYQPRKKLLKYV</sequence>
<dbReference type="SFLD" id="SFLDG01082">
    <property type="entry name" value="B12-binding_domain_containing"/>
    <property type="match status" value="1"/>
</dbReference>
<dbReference type="GO" id="GO:0031419">
    <property type="term" value="F:cobalamin binding"/>
    <property type="evidence" value="ECO:0007669"/>
    <property type="project" value="InterPro"/>
</dbReference>
<comment type="caution">
    <text evidence="8">The sequence shown here is derived from an EMBL/GenBank/DDBJ whole genome shotgun (WGS) entry which is preliminary data.</text>
</comment>
<dbReference type="SUPFAM" id="SSF52242">
    <property type="entry name" value="Cobalamin (vitamin B12)-binding domain"/>
    <property type="match status" value="1"/>
</dbReference>
<dbReference type="InterPro" id="IPR034466">
    <property type="entry name" value="Methyltransferase_Class_B"/>
</dbReference>
<dbReference type="InterPro" id="IPR051198">
    <property type="entry name" value="BchE-like"/>
</dbReference>
<evidence type="ECO:0000256" key="2">
    <source>
        <dbReference type="ARBA" id="ARBA00022691"/>
    </source>
</evidence>
<dbReference type="InterPro" id="IPR007197">
    <property type="entry name" value="rSAM"/>
</dbReference>
<gene>
    <name evidence="8" type="ORF">A3G00_02615</name>
</gene>
<dbReference type="SFLD" id="SFLDS00029">
    <property type="entry name" value="Radical_SAM"/>
    <property type="match status" value="1"/>
</dbReference>
<evidence type="ECO:0000313" key="9">
    <source>
        <dbReference type="Proteomes" id="UP000178347"/>
    </source>
</evidence>
<dbReference type="GO" id="GO:0003824">
    <property type="term" value="F:catalytic activity"/>
    <property type="evidence" value="ECO:0007669"/>
    <property type="project" value="InterPro"/>
</dbReference>
<keyword evidence="2" id="KW-0949">S-adenosyl-L-methionine</keyword>
<protein>
    <submittedName>
        <fullName evidence="8">Uncharacterized protein</fullName>
    </submittedName>
</protein>
<dbReference type="InterPro" id="IPR013785">
    <property type="entry name" value="Aldolase_TIM"/>
</dbReference>
<name>A0A1F6MRQ7_9BACT</name>
<dbReference type="EMBL" id="MFQN01000019">
    <property type="protein sequence ID" value="OGH74322.1"/>
    <property type="molecule type" value="Genomic_DNA"/>
</dbReference>
<evidence type="ECO:0000313" key="8">
    <source>
        <dbReference type="EMBL" id="OGH74322.1"/>
    </source>
</evidence>
<accession>A0A1F6MRQ7</accession>
<feature type="domain" description="B12-binding" evidence="6">
    <location>
        <begin position="10"/>
        <end position="145"/>
    </location>
</feature>
<evidence type="ECO:0000256" key="3">
    <source>
        <dbReference type="ARBA" id="ARBA00022723"/>
    </source>
</evidence>
<dbReference type="Pfam" id="PF04055">
    <property type="entry name" value="Radical_SAM"/>
    <property type="match status" value="1"/>
</dbReference>
<dbReference type="Gene3D" id="3.40.50.280">
    <property type="entry name" value="Cobalamin-binding domain"/>
    <property type="match status" value="1"/>
</dbReference>
<dbReference type="GO" id="GO:0046872">
    <property type="term" value="F:metal ion binding"/>
    <property type="evidence" value="ECO:0007669"/>
    <property type="project" value="UniProtKB-KW"/>
</dbReference>
<evidence type="ECO:0000256" key="5">
    <source>
        <dbReference type="ARBA" id="ARBA00023014"/>
    </source>
</evidence>
<evidence type="ECO:0000256" key="4">
    <source>
        <dbReference type="ARBA" id="ARBA00023004"/>
    </source>
</evidence>
<dbReference type="InterPro" id="IPR006158">
    <property type="entry name" value="Cobalamin-bd"/>
</dbReference>
<dbReference type="CDD" id="cd01335">
    <property type="entry name" value="Radical_SAM"/>
    <property type="match status" value="1"/>
</dbReference>
<comment type="cofactor">
    <cofactor evidence="1">
        <name>[4Fe-4S] cluster</name>
        <dbReference type="ChEBI" id="CHEBI:49883"/>
    </cofactor>
</comment>
<dbReference type="CDD" id="cd02068">
    <property type="entry name" value="radical_SAM_B12_BD"/>
    <property type="match status" value="1"/>
</dbReference>
<evidence type="ECO:0000259" key="6">
    <source>
        <dbReference type="PROSITE" id="PS51332"/>
    </source>
</evidence>
<organism evidence="8 9">
    <name type="scientific">Candidatus Magasanikbacteria bacterium RIFCSPLOWO2_12_FULL_43_12</name>
    <dbReference type="NCBI Taxonomy" id="1798692"/>
    <lineage>
        <taxon>Bacteria</taxon>
        <taxon>Candidatus Magasanikiibacteriota</taxon>
    </lineage>
</organism>
<keyword evidence="4" id="KW-0408">Iron</keyword>
<dbReference type="InterPro" id="IPR036724">
    <property type="entry name" value="Cobalamin-bd_sf"/>
</dbReference>
<evidence type="ECO:0000256" key="1">
    <source>
        <dbReference type="ARBA" id="ARBA00001966"/>
    </source>
</evidence>
<proteinExistence type="predicted"/>
<feature type="domain" description="Radical SAM core" evidence="7">
    <location>
        <begin position="187"/>
        <end position="420"/>
    </location>
</feature>
<dbReference type="PROSITE" id="PS51332">
    <property type="entry name" value="B12_BINDING"/>
    <property type="match status" value="1"/>
</dbReference>
<keyword evidence="3" id="KW-0479">Metal-binding</keyword>
<dbReference type="PANTHER" id="PTHR43409">
    <property type="entry name" value="ANAEROBIC MAGNESIUM-PROTOPORPHYRIN IX MONOMETHYL ESTER CYCLASE-RELATED"/>
    <property type="match status" value="1"/>
</dbReference>
<dbReference type="InterPro" id="IPR006638">
    <property type="entry name" value="Elp3/MiaA/NifB-like_rSAM"/>
</dbReference>
<dbReference type="Gene3D" id="3.20.20.70">
    <property type="entry name" value="Aldolase class I"/>
    <property type="match status" value="1"/>
</dbReference>
<dbReference type="STRING" id="1798692.A3G00_02615"/>
<evidence type="ECO:0000259" key="7">
    <source>
        <dbReference type="PROSITE" id="PS51918"/>
    </source>
</evidence>
<dbReference type="PROSITE" id="PS51918">
    <property type="entry name" value="RADICAL_SAM"/>
    <property type="match status" value="1"/>
</dbReference>
<dbReference type="AlphaFoldDB" id="A0A1F6MRQ7"/>